<evidence type="ECO:0000313" key="3">
    <source>
        <dbReference type="EMBL" id="KKT45631.1"/>
    </source>
</evidence>
<proteinExistence type="predicted"/>
<evidence type="ECO:0000256" key="1">
    <source>
        <dbReference type="SAM" id="MobiDB-lite"/>
    </source>
</evidence>
<feature type="region of interest" description="Disordered" evidence="1">
    <location>
        <begin position="58"/>
        <end position="90"/>
    </location>
</feature>
<comment type="caution">
    <text evidence="3">The sequence shown here is derived from an EMBL/GenBank/DDBJ whole genome shotgun (WGS) entry which is preliminary data.</text>
</comment>
<protein>
    <recommendedName>
        <fullName evidence="2">Helix-turn-helix domain-containing protein</fullName>
    </recommendedName>
</protein>
<dbReference type="SUPFAM" id="SSF46955">
    <property type="entry name" value="Putative DNA-binding domain"/>
    <property type="match status" value="1"/>
</dbReference>
<evidence type="ECO:0000259" key="2">
    <source>
        <dbReference type="Pfam" id="PF12728"/>
    </source>
</evidence>
<organism evidence="3 4">
    <name type="scientific">candidate division WWE3 bacterium GW2011_GWA2_44_16</name>
    <dbReference type="NCBI Taxonomy" id="1619110"/>
    <lineage>
        <taxon>Bacteria</taxon>
        <taxon>Katanobacteria</taxon>
    </lineage>
</organism>
<dbReference type="STRING" id="1619110.UW36_C0002G0018"/>
<reference evidence="3 4" key="1">
    <citation type="journal article" date="2015" name="Nature">
        <title>rRNA introns, odd ribosomes, and small enigmatic genomes across a large radiation of phyla.</title>
        <authorList>
            <person name="Brown C.T."/>
            <person name="Hug L.A."/>
            <person name="Thomas B.C."/>
            <person name="Sharon I."/>
            <person name="Castelle C.J."/>
            <person name="Singh A."/>
            <person name="Wilkins M.J."/>
            <person name="Williams K.H."/>
            <person name="Banfield J.F."/>
        </authorList>
    </citation>
    <scope>NUCLEOTIDE SEQUENCE [LARGE SCALE GENOMIC DNA]</scope>
</reference>
<dbReference type="Gene3D" id="1.10.1660.10">
    <property type="match status" value="1"/>
</dbReference>
<feature type="domain" description="Helix-turn-helix" evidence="2">
    <location>
        <begin position="10"/>
        <end position="58"/>
    </location>
</feature>
<sequence length="297" mass="33594">MPDTQFTEKLYTSTEVADILGVSLRSIYRYLDENKLQAEIKTATGRHRFTKNNINDFLHPQGIKSSEPVSAVQPTEPEYEKPSLSKKESYTKPVNIQKGEESVEETTQVELTKHVQIAQEEVKAQDEPVDWLARFRQAAEKYKAQPVYDQPLTKPEPVIPPVVEEELVQDFQESTFNYYRSGVGGLKEIAQSLDKSSKNASLDYAFTMNAGLSLHKPIKPFSLIHAYVRTKDKSYFEKVLQLTATAKDTAQICLIATDDAGVFTNRREMHGLSVVSDEQLKLDLMNEGESELAKELD</sequence>
<dbReference type="EMBL" id="LCIA01000002">
    <property type="protein sequence ID" value="KKT45631.1"/>
    <property type="molecule type" value="Genomic_DNA"/>
</dbReference>
<dbReference type="AlphaFoldDB" id="A0A0G1HE54"/>
<dbReference type="InterPro" id="IPR041657">
    <property type="entry name" value="HTH_17"/>
</dbReference>
<dbReference type="Pfam" id="PF12728">
    <property type="entry name" value="HTH_17"/>
    <property type="match status" value="1"/>
</dbReference>
<evidence type="ECO:0000313" key="4">
    <source>
        <dbReference type="Proteomes" id="UP000034128"/>
    </source>
</evidence>
<accession>A0A0G1HE54</accession>
<dbReference type="Proteomes" id="UP000034128">
    <property type="component" value="Unassembled WGS sequence"/>
</dbReference>
<gene>
    <name evidence="3" type="ORF">UW36_C0002G0018</name>
</gene>
<dbReference type="InterPro" id="IPR009061">
    <property type="entry name" value="DNA-bd_dom_put_sf"/>
</dbReference>
<name>A0A0G1HE54_UNCKA</name>
<feature type="compositionally biased region" description="Basic and acidic residues" evidence="1">
    <location>
        <begin position="78"/>
        <end position="90"/>
    </location>
</feature>